<dbReference type="OrthoDB" id="1294332at2759"/>
<accession>A0A9P0Z7Y0</accession>
<dbReference type="AlphaFoldDB" id="A0A9P0Z7Y0"/>
<sequence>MAGEKKLRIKVESPTSEFRAEVNGSGKVMDLIKIIKRAWGSEYMTLHTDSTEMKSDQPLSAYNLRDGSVVKVRVFADAP</sequence>
<dbReference type="InterPro" id="IPR029071">
    <property type="entry name" value="Ubiquitin-like_domsf"/>
</dbReference>
<name>A0A9P0Z7Y0_CUSEU</name>
<keyword evidence="2" id="KW-1185">Reference proteome</keyword>
<protein>
    <recommendedName>
        <fullName evidence="3">Ubiquitin-like domain-containing protein</fullName>
    </recommendedName>
</protein>
<evidence type="ECO:0000313" key="2">
    <source>
        <dbReference type="Proteomes" id="UP001152484"/>
    </source>
</evidence>
<dbReference type="Gene3D" id="3.10.20.90">
    <property type="entry name" value="Phosphatidylinositol 3-kinase Catalytic Subunit, Chain A, domain 1"/>
    <property type="match status" value="1"/>
</dbReference>
<reference evidence="1" key="1">
    <citation type="submission" date="2022-07" db="EMBL/GenBank/DDBJ databases">
        <authorList>
            <person name="Macas J."/>
            <person name="Novak P."/>
            <person name="Neumann P."/>
        </authorList>
    </citation>
    <scope>NUCLEOTIDE SEQUENCE</scope>
</reference>
<evidence type="ECO:0008006" key="3">
    <source>
        <dbReference type="Google" id="ProtNLM"/>
    </source>
</evidence>
<comment type="caution">
    <text evidence="1">The sequence shown here is derived from an EMBL/GenBank/DDBJ whole genome shotgun (WGS) entry which is preliminary data.</text>
</comment>
<organism evidence="1 2">
    <name type="scientific">Cuscuta europaea</name>
    <name type="common">European dodder</name>
    <dbReference type="NCBI Taxonomy" id="41803"/>
    <lineage>
        <taxon>Eukaryota</taxon>
        <taxon>Viridiplantae</taxon>
        <taxon>Streptophyta</taxon>
        <taxon>Embryophyta</taxon>
        <taxon>Tracheophyta</taxon>
        <taxon>Spermatophyta</taxon>
        <taxon>Magnoliopsida</taxon>
        <taxon>eudicotyledons</taxon>
        <taxon>Gunneridae</taxon>
        <taxon>Pentapetalae</taxon>
        <taxon>asterids</taxon>
        <taxon>lamiids</taxon>
        <taxon>Solanales</taxon>
        <taxon>Convolvulaceae</taxon>
        <taxon>Cuscuteae</taxon>
        <taxon>Cuscuta</taxon>
        <taxon>Cuscuta subgen. Cuscuta</taxon>
    </lineage>
</organism>
<evidence type="ECO:0000313" key="1">
    <source>
        <dbReference type="EMBL" id="CAH9090246.1"/>
    </source>
</evidence>
<proteinExistence type="predicted"/>
<dbReference type="SUPFAM" id="SSF54236">
    <property type="entry name" value="Ubiquitin-like"/>
    <property type="match status" value="1"/>
</dbReference>
<dbReference type="EMBL" id="CAMAPE010000022">
    <property type="protein sequence ID" value="CAH9090246.1"/>
    <property type="molecule type" value="Genomic_DNA"/>
</dbReference>
<gene>
    <name evidence="1" type="ORF">CEURO_LOCUS11161</name>
</gene>
<dbReference type="Proteomes" id="UP001152484">
    <property type="component" value="Unassembled WGS sequence"/>
</dbReference>